<accession>A0A3B1BB99</accession>
<sequence>MSGLSAAIRLSHFGFKTLVLERHYRPGGLNSFYKMGGYDLDVGLHAMTNYVNGGPKSAPLNMVCRQLRLSLPEIKLAPQNYSKIVFPGKTITFDNNFDNLAQHVAEGFPAQADNFIKLANIVREFNIMDYSREYVSGREVVSSIITDPLLVEMLFLPLMYYGSSEEDDMEFGQFVVMFRSIFLEGFARPEGGVRRLIKQLVRRIKDGDGKIRLKSGVAKVVMDKGEVRGVVLDDGEEIECGSVISSVGLPETASICPESDSNASPGKLSFMESINILKNRHDEIGEGASIVFFNKNKNFTYRNPDVPVDLDSGVICYPDNFHYEEPTVSGMIRITHMADHRFWLSADEAAYAENKKLWHKRSIDAVKNIAPDLGGDMVFTDVFTPKTIRDFTGHVNGTVYGSPDKMKTGRTPIDGLYVCGTDQGFLGIVGSMISGVMVANDVMKSIQG</sequence>
<dbReference type="SUPFAM" id="SSF51905">
    <property type="entry name" value="FAD/NAD(P)-binding domain"/>
    <property type="match status" value="1"/>
</dbReference>
<gene>
    <name evidence="3" type="ORF">MNBD_NITROSPINAE01-1308</name>
</gene>
<keyword evidence="1" id="KW-0560">Oxidoreductase</keyword>
<protein>
    <submittedName>
        <fullName evidence="3">Carotenoid cis-trans isomerase</fullName>
    </submittedName>
</protein>
<organism evidence="3">
    <name type="scientific">hydrothermal vent metagenome</name>
    <dbReference type="NCBI Taxonomy" id="652676"/>
    <lineage>
        <taxon>unclassified sequences</taxon>
        <taxon>metagenomes</taxon>
        <taxon>ecological metagenomes</taxon>
    </lineage>
</organism>
<evidence type="ECO:0000256" key="1">
    <source>
        <dbReference type="ARBA" id="ARBA00023002"/>
    </source>
</evidence>
<dbReference type="PANTHER" id="PTHR43734">
    <property type="entry name" value="PHYTOENE DESATURASE"/>
    <property type="match status" value="1"/>
</dbReference>
<name>A0A3B1BB99_9ZZZZ</name>
<dbReference type="InterPro" id="IPR036188">
    <property type="entry name" value="FAD/NAD-bd_sf"/>
</dbReference>
<proteinExistence type="predicted"/>
<dbReference type="AlphaFoldDB" id="A0A3B1BB99"/>
<dbReference type="Pfam" id="PF01593">
    <property type="entry name" value="Amino_oxidase"/>
    <property type="match status" value="1"/>
</dbReference>
<evidence type="ECO:0000313" key="3">
    <source>
        <dbReference type="EMBL" id="VAX15556.1"/>
    </source>
</evidence>
<reference evidence="3" key="1">
    <citation type="submission" date="2018-06" db="EMBL/GenBank/DDBJ databases">
        <authorList>
            <person name="Zhirakovskaya E."/>
        </authorList>
    </citation>
    <scope>NUCLEOTIDE SEQUENCE</scope>
</reference>
<dbReference type="InterPro" id="IPR002937">
    <property type="entry name" value="Amino_oxidase"/>
</dbReference>
<dbReference type="EMBL" id="UOGC01000013">
    <property type="protein sequence ID" value="VAX15556.1"/>
    <property type="molecule type" value="Genomic_DNA"/>
</dbReference>
<dbReference type="PANTHER" id="PTHR43734:SF7">
    <property type="entry name" value="4,4'-DIAPONEUROSPORENE OXYGENASE"/>
    <property type="match status" value="1"/>
</dbReference>
<dbReference type="GO" id="GO:0016491">
    <property type="term" value="F:oxidoreductase activity"/>
    <property type="evidence" value="ECO:0007669"/>
    <property type="project" value="UniProtKB-KW"/>
</dbReference>
<keyword evidence="3" id="KW-0413">Isomerase</keyword>
<dbReference type="GO" id="GO:0016853">
    <property type="term" value="F:isomerase activity"/>
    <property type="evidence" value="ECO:0007669"/>
    <property type="project" value="UniProtKB-KW"/>
</dbReference>
<dbReference type="Gene3D" id="3.50.50.60">
    <property type="entry name" value="FAD/NAD(P)-binding domain"/>
    <property type="match status" value="2"/>
</dbReference>
<feature type="domain" description="Amine oxidase" evidence="2">
    <location>
        <begin position="1"/>
        <end position="442"/>
    </location>
</feature>
<evidence type="ECO:0000259" key="2">
    <source>
        <dbReference type="Pfam" id="PF01593"/>
    </source>
</evidence>